<keyword evidence="2" id="KW-1133">Transmembrane helix</keyword>
<keyword evidence="2" id="KW-0472">Membrane</keyword>
<evidence type="ECO:0008006" key="5">
    <source>
        <dbReference type="Google" id="ProtNLM"/>
    </source>
</evidence>
<comment type="caution">
    <text evidence="3">The sequence shown here is derived from an EMBL/GenBank/DDBJ whole genome shotgun (WGS) entry which is preliminary data.</text>
</comment>
<evidence type="ECO:0000256" key="2">
    <source>
        <dbReference type="SAM" id="Phobius"/>
    </source>
</evidence>
<protein>
    <recommendedName>
        <fullName evidence="5">DUF4352 domain-containing protein</fullName>
    </recommendedName>
</protein>
<keyword evidence="2" id="KW-0812">Transmembrane</keyword>
<dbReference type="Proteomes" id="UP000051063">
    <property type="component" value="Unassembled WGS sequence"/>
</dbReference>
<sequence>MVTIFTAGGFALSAKNELGKFVIVIGIVVGVAVGSIFFMNSWFFKTKNLASSASGTNVTTPKPAEQKQVPVADQPIPPPPQQVVKKASTEVTEPFYTKLKDGEYVGVWNQEGTEKQISLNMSSEEVKMLLGNPNSESYEDGESRYLCYQYGSLSIYFEDGNQSISFLTYEDNDVLLTKNWLTALDKTQDTGDVDFYQSPSGYTSVKVDHIPDAKRVIVYLQNQYTTTEQAQPLNDPPQTVAVVPPQQTAESQKETSKSNANGNYSMHPGEEIIIEDFQVTNSSPYHTAKYDIDINYHFAFNNPNWVKVITNPEKKLELMPGETGTIQIKVKASKHAPKASYRYIILLKQGWQAEANKEFTVDVQ</sequence>
<organism evidence="3 4">
    <name type="scientific">Brevibacillus choshinensis</name>
    <dbReference type="NCBI Taxonomy" id="54911"/>
    <lineage>
        <taxon>Bacteria</taxon>
        <taxon>Bacillati</taxon>
        <taxon>Bacillota</taxon>
        <taxon>Bacilli</taxon>
        <taxon>Bacillales</taxon>
        <taxon>Paenibacillaceae</taxon>
        <taxon>Brevibacillus</taxon>
    </lineage>
</organism>
<proteinExistence type="predicted"/>
<name>A0ABR5NDE3_BRECH</name>
<gene>
    <name evidence="3" type="ORF">AN963_07380</name>
</gene>
<accession>A0ABR5NDE3</accession>
<keyword evidence="4" id="KW-1185">Reference proteome</keyword>
<feature type="transmembrane region" description="Helical" evidence="2">
    <location>
        <begin position="21"/>
        <end position="44"/>
    </location>
</feature>
<feature type="region of interest" description="Disordered" evidence="1">
    <location>
        <begin position="54"/>
        <end position="83"/>
    </location>
</feature>
<evidence type="ECO:0000313" key="4">
    <source>
        <dbReference type="Proteomes" id="UP000051063"/>
    </source>
</evidence>
<dbReference type="EMBL" id="LJJB01000007">
    <property type="protein sequence ID" value="KQL49550.1"/>
    <property type="molecule type" value="Genomic_DNA"/>
</dbReference>
<evidence type="ECO:0000313" key="3">
    <source>
        <dbReference type="EMBL" id="KQL49550.1"/>
    </source>
</evidence>
<reference evidence="3 4" key="1">
    <citation type="submission" date="2015-09" db="EMBL/GenBank/DDBJ databases">
        <title>Genome sequencing project for genomic taxonomy and phylogenomics of Bacillus-like bacteria.</title>
        <authorList>
            <person name="Liu B."/>
            <person name="Wang J."/>
            <person name="Zhu Y."/>
            <person name="Liu G."/>
            <person name="Chen Q."/>
            <person name="Chen Z."/>
            <person name="Lan J."/>
            <person name="Che J."/>
            <person name="Ge C."/>
            <person name="Shi H."/>
            <person name="Pan Z."/>
            <person name="Liu X."/>
        </authorList>
    </citation>
    <scope>NUCLEOTIDE SEQUENCE [LARGE SCALE GENOMIC DNA]</scope>
    <source>
        <strain evidence="3 4">DSM 8552</strain>
    </source>
</reference>
<evidence type="ECO:0000256" key="1">
    <source>
        <dbReference type="SAM" id="MobiDB-lite"/>
    </source>
</evidence>